<gene>
    <name evidence="1" type="ORF">LEA_16263</name>
</gene>
<accession>K1SIR9</accession>
<name>K1SIR9_9ZZZZ</name>
<dbReference type="EMBL" id="AJWY01011114">
    <property type="protein sequence ID" value="EKC53655.1"/>
    <property type="molecule type" value="Genomic_DNA"/>
</dbReference>
<feature type="non-terminal residue" evidence="1">
    <location>
        <position position="220"/>
    </location>
</feature>
<organism evidence="1">
    <name type="scientific">human gut metagenome</name>
    <dbReference type="NCBI Taxonomy" id="408170"/>
    <lineage>
        <taxon>unclassified sequences</taxon>
        <taxon>metagenomes</taxon>
        <taxon>organismal metagenomes</taxon>
    </lineage>
</organism>
<protein>
    <recommendedName>
        <fullName evidence="2">DUF1524 domain-containing protein</fullName>
    </recommendedName>
</protein>
<dbReference type="AlphaFoldDB" id="K1SIR9"/>
<comment type="caution">
    <text evidence="1">The sequence shown here is derived from an EMBL/GenBank/DDBJ whole genome shotgun (WGS) entry which is preliminary data.</text>
</comment>
<proteinExistence type="predicted"/>
<reference evidence="1" key="1">
    <citation type="journal article" date="2013" name="Environ. Microbiol.">
        <title>Microbiota from the distal guts of lean and obese adolescents exhibit partial functional redundancy besides clear differences in community structure.</title>
        <authorList>
            <person name="Ferrer M."/>
            <person name="Ruiz A."/>
            <person name="Lanza F."/>
            <person name="Haange S.B."/>
            <person name="Oberbach A."/>
            <person name="Till H."/>
            <person name="Bargiela R."/>
            <person name="Campoy C."/>
            <person name="Segura M.T."/>
            <person name="Richter M."/>
            <person name="von Bergen M."/>
            <person name="Seifert J."/>
            <person name="Suarez A."/>
        </authorList>
    </citation>
    <scope>NUCLEOTIDE SEQUENCE</scope>
</reference>
<evidence type="ECO:0008006" key="2">
    <source>
        <dbReference type="Google" id="ProtNLM"/>
    </source>
</evidence>
<evidence type="ECO:0000313" key="1">
    <source>
        <dbReference type="EMBL" id="EKC53655.1"/>
    </source>
</evidence>
<sequence>MDELFTRYMYFERAKQGIKNTTTEALRKFYEKDSYAILKNNDTLDNLECLAEFWRKVSVQDEKFSDRVLKKLFVLNYAPNGMWTYLVSVYFMKYKDADDLLDEKQFFEFLNKITAFILGYSFIRPGVNALRSPVYPEMINIVSDLPVTFSGYKFGEDNVKNIMSSYVFTNGRPITKSILAWWAYTDQNQELMSLDTNLEIEHIYSKKRQENENSLKEKSS</sequence>